<feature type="signal peptide" evidence="1">
    <location>
        <begin position="1"/>
        <end position="21"/>
    </location>
</feature>
<keyword evidence="1" id="KW-0732">Signal</keyword>
<keyword evidence="4" id="KW-1185">Reference proteome</keyword>
<evidence type="ECO:0000256" key="1">
    <source>
        <dbReference type="SAM" id="SignalP"/>
    </source>
</evidence>
<gene>
    <name evidence="3" type="ORF">JJB09_03275</name>
</gene>
<dbReference type="RefSeq" id="WP_201653055.1">
    <property type="nucleotide sequence ID" value="NZ_JAEQNC010000002.1"/>
</dbReference>
<reference evidence="3" key="1">
    <citation type="submission" date="2021-01" db="EMBL/GenBank/DDBJ databases">
        <title>Rhizobium sp. strain KVB221 16S ribosomal RNA gene Genome sequencing and assembly.</title>
        <authorList>
            <person name="Kang M."/>
        </authorList>
    </citation>
    <scope>NUCLEOTIDE SEQUENCE</scope>
    <source>
        <strain evidence="3">KVB221</strain>
    </source>
</reference>
<comment type="caution">
    <text evidence="3">The sequence shown here is derived from an EMBL/GenBank/DDBJ whole genome shotgun (WGS) entry which is preliminary data.</text>
</comment>
<name>A0A936YIR9_9HYPH</name>
<protein>
    <recommendedName>
        <fullName evidence="2">Rap1a immunity protein domain-containing protein</fullName>
    </recommendedName>
</protein>
<organism evidence="3 4">
    <name type="scientific">Rhizobium setariae</name>
    <dbReference type="NCBI Taxonomy" id="2801340"/>
    <lineage>
        <taxon>Bacteria</taxon>
        <taxon>Pseudomonadati</taxon>
        <taxon>Pseudomonadota</taxon>
        <taxon>Alphaproteobacteria</taxon>
        <taxon>Hyphomicrobiales</taxon>
        <taxon>Rhizobiaceae</taxon>
        <taxon>Rhizobium/Agrobacterium group</taxon>
        <taxon>Rhizobium</taxon>
    </lineage>
</organism>
<feature type="domain" description="Rap1a immunity protein" evidence="2">
    <location>
        <begin position="25"/>
        <end position="129"/>
    </location>
</feature>
<accession>A0A936YIR9</accession>
<dbReference type="EMBL" id="JAEQNC010000002">
    <property type="protein sequence ID" value="MBL0371039.1"/>
    <property type="molecule type" value="Genomic_DNA"/>
</dbReference>
<feature type="chain" id="PRO_5037220766" description="Rap1a immunity protein domain-containing protein" evidence="1">
    <location>
        <begin position="22"/>
        <end position="133"/>
    </location>
</feature>
<evidence type="ECO:0000313" key="3">
    <source>
        <dbReference type="EMBL" id="MBL0371039.1"/>
    </source>
</evidence>
<dbReference type="Pfam" id="PF18602">
    <property type="entry name" value="Rap1a"/>
    <property type="match status" value="1"/>
</dbReference>
<dbReference type="AlphaFoldDB" id="A0A936YIR9"/>
<dbReference type="Proteomes" id="UP000633219">
    <property type="component" value="Unassembled WGS sequence"/>
</dbReference>
<evidence type="ECO:0000313" key="4">
    <source>
        <dbReference type="Proteomes" id="UP000633219"/>
    </source>
</evidence>
<dbReference type="InterPro" id="IPR041238">
    <property type="entry name" value="Rap1a"/>
</dbReference>
<sequence>MLRRGLAAVVLALSFWQPAVADFYTGKDIKKFCETKSPIFLGYLAGWTDKWERDTNAQARGYEQEKTPQGKRAILAQLQQTTEGICIPYGANLGQMQEILCKYIDAHPDKLSTGSTELIAQSLSDAWQCESEE</sequence>
<proteinExistence type="predicted"/>
<evidence type="ECO:0000259" key="2">
    <source>
        <dbReference type="Pfam" id="PF18602"/>
    </source>
</evidence>